<dbReference type="Proteomes" id="UP000790347">
    <property type="component" value="Unassembled WGS sequence"/>
</dbReference>
<sequence length="36" mass="4092">IQQTTIFCLFINDDDDEHQQTSCVAGFSCIRSLTLQ</sequence>
<protein>
    <submittedName>
        <fullName evidence="1">Uncharacterized protein</fullName>
    </submittedName>
</protein>
<dbReference type="EMBL" id="ASGP02000002">
    <property type="protein sequence ID" value="KAH9520698.1"/>
    <property type="molecule type" value="Genomic_DNA"/>
</dbReference>
<proteinExistence type="predicted"/>
<name>A0A922I788_DERFA</name>
<feature type="non-terminal residue" evidence="1">
    <location>
        <position position="1"/>
    </location>
</feature>
<evidence type="ECO:0000313" key="1">
    <source>
        <dbReference type="EMBL" id="KAH9520698.1"/>
    </source>
</evidence>
<accession>A0A922I788</accession>
<dbReference type="AlphaFoldDB" id="A0A922I788"/>
<reference evidence="1" key="1">
    <citation type="submission" date="2013-05" db="EMBL/GenBank/DDBJ databases">
        <authorList>
            <person name="Yim A.K.Y."/>
            <person name="Chan T.F."/>
            <person name="Ji K.M."/>
            <person name="Liu X.Y."/>
            <person name="Zhou J.W."/>
            <person name="Li R.Q."/>
            <person name="Yang K.Y."/>
            <person name="Li J."/>
            <person name="Li M."/>
            <person name="Law P.T.W."/>
            <person name="Wu Y.L."/>
            <person name="Cai Z.L."/>
            <person name="Qin H."/>
            <person name="Bao Y."/>
            <person name="Leung R.K.K."/>
            <person name="Ng P.K.S."/>
            <person name="Zou J."/>
            <person name="Zhong X.J."/>
            <person name="Ran P.X."/>
            <person name="Zhong N.S."/>
            <person name="Liu Z.G."/>
            <person name="Tsui S.K.W."/>
        </authorList>
    </citation>
    <scope>NUCLEOTIDE SEQUENCE</scope>
    <source>
        <strain evidence="1">Derf</strain>
        <tissue evidence="1">Whole organism</tissue>
    </source>
</reference>
<gene>
    <name evidence="1" type="ORF">DERF_004391</name>
</gene>
<reference evidence="1" key="2">
    <citation type="journal article" date="2022" name="Res Sq">
        <title>Comparative Genomics Reveals Insights into the Divergent Evolution of Astigmatic Mites and Household Pest Adaptations.</title>
        <authorList>
            <person name="Xiong Q."/>
            <person name="Wan A.T.-Y."/>
            <person name="Liu X.-Y."/>
            <person name="Fung C.S.-H."/>
            <person name="Xiao X."/>
            <person name="Malainual N."/>
            <person name="Hou J."/>
            <person name="Wang L."/>
            <person name="Wang M."/>
            <person name="Yang K."/>
            <person name="Cui Y."/>
            <person name="Leung E."/>
            <person name="Nong W."/>
            <person name="Shin S.-K."/>
            <person name="Au S."/>
            <person name="Jeong K.Y."/>
            <person name="Chew F.T."/>
            <person name="Hui J."/>
            <person name="Leung T.F."/>
            <person name="Tungtrongchitr A."/>
            <person name="Zhong N."/>
            <person name="Liu Z."/>
            <person name="Tsui S."/>
        </authorList>
    </citation>
    <scope>NUCLEOTIDE SEQUENCE</scope>
    <source>
        <strain evidence="1">Derf</strain>
        <tissue evidence="1">Whole organism</tissue>
    </source>
</reference>
<evidence type="ECO:0000313" key="2">
    <source>
        <dbReference type="Proteomes" id="UP000790347"/>
    </source>
</evidence>
<organism evidence="1 2">
    <name type="scientific">Dermatophagoides farinae</name>
    <name type="common">American house dust mite</name>
    <dbReference type="NCBI Taxonomy" id="6954"/>
    <lineage>
        <taxon>Eukaryota</taxon>
        <taxon>Metazoa</taxon>
        <taxon>Ecdysozoa</taxon>
        <taxon>Arthropoda</taxon>
        <taxon>Chelicerata</taxon>
        <taxon>Arachnida</taxon>
        <taxon>Acari</taxon>
        <taxon>Acariformes</taxon>
        <taxon>Sarcoptiformes</taxon>
        <taxon>Astigmata</taxon>
        <taxon>Psoroptidia</taxon>
        <taxon>Analgoidea</taxon>
        <taxon>Pyroglyphidae</taxon>
        <taxon>Dermatophagoidinae</taxon>
        <taxon>Dermatophagoides</taxon>
    </lineage>
</organism>
<comment type="caution">
    <text evidence="1">The sequence shown here is derived from an EMBL/GenBank/DDBJ whole genome shotgun (WGS) entry which is preliminary data.</text>
</comment>
<keyword evidence="2" id="KW-1185">Reference proteome</keyword>